<sequence>MTLRRGKARPVAVAFTMAAAVMASSLLAISPATADDAPQPFLHYPLTETEGTIAHNVVLLDEDQSGNYFIVGLGNEASSNDGDGYLFLTGNTQFRGAATLTNWQGEENARSDRALPRGEW</sequence>
<gene>
    <name evidence="2" type="ORF">JOF34_000894</name>
</gene>
<name>A0ABS4ZGY6_9MICO</name>
<feature type="signal peptide" evidence="1">
    <location>
        <begin position="1"/>
        <end position="34"/>
    </location>
</feature>
<evidence type="ECO:0000256" key="1">
    <source>
        <dbReference type="SAM" id="SignalP"/>
    </source>
</evidence>
<dbReference type="RefSeq" id="WP_165136718.1">
    <property type="nucleotide sequence ID" value="NZ_CP049253.1"/>
</dbReference>
<dbReference type="EMBL" id="JAGIOL010000001">
    <property type="protein sequence ID" value="MBP2436308.1"/>
    <property type="molecule type" value="Genomic_DNA"/>
</dbReference>
<accession>A0ABS4ZGY6</accession>
<protein>
    <submittedName>
        <fullName evidence="2">Uncharacterized protein</fullName>
    </submittedName>
</protein>
<proteinExistence type="predicted"/>
<keyword evidence="1" id="KW-0732">Signal</keyword>
<evidence type="ECO:0000313" key="2">
    <source>
        <dbReference type="EMBL" id="MBP2436308.1"/>
    </source>
</evidence>
<reference evidence="2 3" key="1">
    <citation type="submission" date="2021-03" db="EMBL/GenBank/DDBJ databases">
        <title>Sequencing the genomes of 1000 actinobacteria strains.</title>
        <authorList>
            <person name="Klenk H.-P."/>
        </authorList>
    </citation>
    <scope>NUCLEOTIDE SEQUENCE [LARGE SCALE GENOMIC DNA]</scope>
    <source>
        <strain evidence="2 3">DSM 24221</strain>
    </source>
</reference>
<dbReference type="Proteomes" id="UP001519362">
    <property type="component" value="Unassembled WGS sequence"/>
</dbReference>
<feature type="chain" id="PRO_5047133151" evidence="1">
    <location>
        <begin position="35"/>
        <end position="120"/>
    </location>
</feature>
<comment type="caution">
    <text evidence="2">The sequence shown here is derived from an EMBL/GenBank/DDBJ whole genome shotgun (WGS) entry which is preliminary data.</text>
</comment>
<keyword evidence="3" id="KW-1185">Reference proteome</keyword>
<evidence type="ECO:0000313" key="3">
    <source>
        <dbReference type="Proteomes" id="UP001519362"/>
    </source>
</evidence>
<organism evidence="2 3">
    <name type="scientific">Microbacterium amylolyticum</name>
    <dbReference type="NCBI Taxonomy" id="936337"/>
    <lineage>
        <taxon>Bacteria</taxon>
        <taxon>Bacillati</taxon>
        <taxon>Actinomycetota</taxon>
        <taxon>Actinomycetes</taxon>
        <taxon>Micrococcales</taxon>
        <taxon>Microbacteriaceae</taxon>
        <taxon>Microbacterium</taxon>
    </lineage>
</organism>